<evidence type="ECO:0000313" key="1">
    <source>
        <dbReference type="EMBL" id="QMV65194.1"/>
    </source>
</evidence>
<dbReference type="Proteomes" id="UP000515276">
    <property type="component" value="Chromosome"/>
</dbReference>
<dbReference type="AlphaFoldDB" id="A0A7G5DTW9"/>
<keyword evidence="2" id="KW-1185">Reference proteome</keyword>
<dbReference type="EMBL" id="CP059139">
    <property type="protein sequence ID" value="QMV65194.1"/>
    <property type="molecule type" value="Genomic_DNA"/>
</dbReference>
<proteinExistence type="predicted"/>
<sequence length="1193" mass="125328">MAINKDDVKLLKSQRLTDESDGGGRATGVAVVSGEVNNVFPDISRLDRTTGRISLRKLFAGVMTTNDDRYLGAHGIVTQRPADPRVSVLLFNTGSQTDVRANARNAIESYVTPASPATFELLGTQLQGQRAIAGVQREEQRIPEIGEVFQLTTATTSQYVRVTDVSSRMETFTWEYTAGNFVNFDRRRLDLSISAPLLSSFPGGQVTPAGTTSNSLDQLPKARVLSTQVADAARYFGISPLAEAVAQGALSLRVQSVYSQLVPSTTKESALVDLLAGYQRQLYLPAGPARTISLSVAASSTVGESRTFLGTGCAPGTLTLTANGGVFGDDRKGGVRYVSGSNWITAGTVDYQTGEITLTRSGTSWTGTASATYQPGAAATGDTVTGEVEVTLGNRGYVYTLNLSDAIPRPGTLSVSFMALGRWYELRDLGDGLLTGPGAGTISFATGSVSLTLSALPDVGSSLVFSYISSADNAITQRTGGSIVPKLEVRFTLPHTGIMPGSVAISYTAGTARTLSDDGHGNLSGTGGTGTISYASGEGVLLLAATPSAGISYSYEQGSVTDTPLSVSSDGSGMASFTIPGAPLKPGSVRIDWLTTQRQAAPAINWDVIESGNALPVYDGQRDVARSASDNGSGGWQGGISGSINYTTGACTLQVARLYNYTEYTYSNRSKRNFDSGRQTEPVLVTTNVELREQFGGTLSAKAQAAGVISTERTYSQAQPPITFELLPGVAEAIVPGSLLFSWNGAIYTDRSGILFRDIATSTNGGVAVGTVNYANGSAVLNSYGGNASGAVSILACLTAATGFSVTAATFRTPGAPLRAASTQVTAVRTDTAEIITASANLNGEFTHPIIRGTVDIATGIVRLVFTTDPDDDTGASDVPVIPLLTRYNAVVQTQLPLDAGLLGLDPVRLPADGRVPIYRPGDVLVIHHTAETNVPSPSAGGTVTLDRGEQAEILVVDANGVELRASSYSVDREAGAVTWANPLVLQNEAGEPLTLPLVILDRVEHMTMCTEVQITGELAFSAPLPWDLPAGEAYVSSAVTWGDLQARVHTWFTQQTWSTGAPNWTDLPVGNTTTAQYNSLAYPPIITNRGAVDGRWALVFTSSTAFQVVEQQLGVIATGNITTDCSPVNPLTGEPFFLIRWQGWGSGWAAGNAVRFNTDSALGPLWCIRTVISGQGTVDDDQFELQVRGDAD</sequence>
<organism evidence="1 2">
    <name type="scientific">Pseudomonas berkeleyensis</name>
    <dbReference type="NCBI Taxonomy" id="2726956"/>
    <lineage>
        <taxon>Bacteria</taxon>
        <taxon>Pseudomonadati</taxon>
        <taxon>Pseudomonadota</taxon>
        <taxon>Gammaproteobacteria</taxon>
        <taxon>Pseudomonadales</taxon>
        <taxon>Pseudomonadaceae</taxon>
        <taxon>Pseudomonas</taxon>
    </lineage>
</organism>
<evidence type="ECO:0000313" key="2">
    <source>
        <dbReference type="Proteomes" id="UP000515276"/>
    </source>
</evidence>
<accession>A0A7G5DTW9</accession>
<protein>
    <submittedName>
        <fullName evidence="1">Uncharacterized protein</fullName>
    </submittedName>
</protein>
<gene>
    <name evidence="1" type="ORF">HS968_09075</name>
</gene>
<dbReference type="RefSeq" id="WP_182371045.1">
    <property type="nucleotide sequence ID" value="NZ_CP059139.1"/>
</dbReference>
<reference evidence="1 2" key="1">
    <citation type="journal article" date="2020" name="G3 (Bethesda)">
        <title>CeMbio - The Caenorhabditis elegans Microbiome Resource.</title>
        <authorList>
            <person name="Dirksen P."/>
            <person name="Assie A."/>
            <person name="Zimmermann J."/>
            <person name="Zhang F."/>
            <person name="Tietje A.M."/>
            <person name="Marsh S.A."/>
            <person name="Felix M.A."/>
            <person name="Shapira M."/>
            <person name="Kaleta C."/>
            <person name="Schulenburg H."/>
            <person name="Samuel B."/>
        </authorList>
    </citation>
    <scope>NUCLEOTIDE SEQUENCE [LARGE SCALE GENOMIC DNA]</scope>
    <source>
        <strain evidence="1 2">MSPm1</strain>
    </source>
</reference>
<name>A0A7G5DTW9_9PSED</name>